<feature type="region of interest" description="Disordered" evidence="1">
    <location>
        <begin position="20"/>
        <end position="46"/>
    </location>
</feature>
<proteinExistence type="predicted"/>
<evidence type="ECO:0000256" key="1">
    <source>
        <dbReference type="SAM" id="MobiDB-lite"/>
    </source>
</evidence>
<evidence type="ECO:0000313" key="3">
    <source>
        <dbReference type="Proteomes" id="UP000823388"/>
    </source>
</evidence>
<reference evidence="2" key="1">
    <citation type="submission" date="2020-05" db="EMBL/GenBank/DDBJ databases">
        <title>WGS assembly of Panicum virgatum.</title>
        <authorList>
            <person name="Lovell J.T."/>
            <person name="Jenkins J."/>
            <person name="Shu S."/>
            <person name="Juenger T.E."/>
            <person name="Schmutz J."/>
        </authorList>
    </citation>
    <scope>NUCLEOTIDE SEQUENCE</scope>
    <source>
        <strain evidence="2">AP13</strain>
    </source>
</reference>
<dbReference type="Proteomes" id="UP000823388">
    <property type="component" value="Chromosome 5K"/>
</dbReference>
<gene>
    <name evidence="2" type="ORF">PVAP13_5KG420242</name>
</gene>
<comment type="caution">
    <text evidence="2">The sequence shown here is derived from an EMBL/GenBank/DDBJ whole genome shotgun (WGS) entry which is preliminary data.</text>
</comment>
<sequence length="115" mass="12541">MKGHQMGSQAGPVATNLAIQWQPKTPLSSGRGLPLPRRAAAPPPSPVCALSPARCICNEGKPSRHLHLPCRMRLLLALRSLAVDTHRPRRFLFRPALAGCAPGEIAHFWIRAMAR</sequence>
<organism evidence="2 3">
    <name type="scientific">Panicum virgatum</name>
    <name type="common">Blackwell switchgrass</name>
    <dbReference type="NCBI Taxonomy" id="38727"/>
    <lineage>
        <taxon>Eukaryota</taxon>
        <taxon>Viridiplantae</taxon>
        <taxon>Streptophyta</taxon>
        <taxon>Embryophyta</taxon>
        <taxon>Tracheophyta</taxon>
        <taxon>Spermatophyta</taxon>
        <taxon>Magnoliopsida</taxon>
        <taxon>Liliopsida</taxon>
        <taxon>Poales</taxon>
        <taxon>Poaceae</taxon>
        <taxon>PACMAD clade</taxon>
        <taxon>Panicoideae</taxon>
        <taxon>Panicodae</taxon>
        <taxon>Paniceae</taxon>
        <taxon>Panicinae</taxon>
        <taxon>Panicum</taxon>
        <taxon>Panicum sect. Hiantes</taxon>
    </lineage>
</organism>
<protein>
    <submittedName>
        <fullName evidence="2">Uncharacterized protein</fullName>
    </submittedName>
</protein>
<accession>A0A8T0SR48</accession>
<keyword evidence="3" id="KW-1185">Reference proteome</keyword>
<dbReference type="EMBL" id="CM029045">
    <property type="protein sequence ID" value="KAG2599684.1"/>
    <property type="molecule type" value="Genomic_DNA"/>
</dbReference>
<dbReference type="AlphaFoldDB" id="A0A8T0SR48"/>
<name>A0A8T0SR48_PANVG</name>
<evidence type="ECO:0000313" key="2">
    <source>
        <dbReference type="EMBL" id="KAG2599684.1"/>
    </source>
</evidence>